<protein>
    <submittedName>
        <fullName evidence="2">Alpha-amlyase</fullName>
    </submittedName>
</protein>
<evidence type="ECO:0000259" key="1">
    <source>
        <dbReference type="SMART" id="SM00642"/>
    </source>
</evidence>
<dbReference type="InterPro" id="IPR013780">
    <property type="entry name" value="Glyco_hydro_b"/>
</dbReference>
<organism evidence="2 3">
    <name type="scientific">Filimonas zeae</name>
    <dbReference type="NCBI Taxonomy" id="1737353"/>
    <lineage>
        <taxon>Bacteria</taxon>
        <taxon>Pseudomonadati</taxon>
        <taxon>Bacteroidota</taxon>
        <taxon>Chitinophagia</taxon>
        <taxon>Chitinophagales</taxon>
        <taxon>Chitinophagaceae</taxon>
        <taxon>Filimonas</taxon>
    </lineage>
</organism>
<dbReference type="Proteomes" id="UP000627292">
    <property type="component" value="Unassembled WGS sequence"/>
</dbReference>
<dbReference type="PANTHER" id="PTHR47786:SF2">
    <property type="entry name" value="GLYCOSYL HYDROLASE FAMILY 13 CATALYTIC DOMAIN-CONTAINING PROTEIN"/>
    <property type="match status" value="1"/>
</dbReference>
<keyword evidence="3" id="KW-1185">Reference proteome</keyword>
<dbReference type="AlphaFoldDB" id="A0A917MW61"/>
<dbReference type="InterPro" id="IPR017853">
    <property type="entry name" value="GH"/>
</dbReference>
<reference evidence="2" key="1">
    <citation type="journal article" date="2014" name="Int. J. Syst. Evol. Microbiol.">
        <title>Complete genome sequence of Corynebacterium casei LMG S-19264T (=DSM 44701T), isolated from a smear-ripened cheese.</title>
        <authorList>
            <consortium name="US DOE Joint Genome Institute (JGI-PGF)"/>
            <person name="Walter F."/>
            <person name="Albersmeier A."/>
            <person name="Kalinowski J."/>
            <person name="Ruckert C."/>
        </authorList>
    </citation>
    <scope>NUCLEOTIDE SEQUENCE</scope>
    <source>
        <strain evidence="2">CGMCC 1.15290</strain>
    </source>
</reference>
<dbReference type="SUPFAM" id="SSF51445">
    <property type="entry name" value="(Trans)glycosidases"/>
    <property type="match status" value="1"/>
</dbReference>
<dbReference type="InterPro" id="IPR006047">
    <property type="entry name" value="GH13_cat_dom"/>
</dbReference>
<dbReference type="RefSeq" id="WP_188952570.1">
    <property type="nucleotide sequence ID" value="NZ_BMIB01000002.1"/>
</dbReference>
<dbReference type="SMART" id="SM00642">
    <property type="entry name" value="Aamy"/>
    <property type="match status" value="1"/>
</dbReference>
<dbReference type="EMBL" id="BMIB01000002">
    <property type="protein sequence ID" value="GGH68607.1"/>
    <property type="molecule type" value="Genomic_DNA"/>
</dbReference>
<evidence type="ECO:0000313" key="2">
    <source>
        <dbReference type="EMBL" id="GGH68607.1"/>
    </source>
</evidence>
<evidence type="ECO:0000313" key="3">
    <source>
        <dbReference type="Proteomes" id="UP000627292"/>
    </source>
</evidence>
<dbReference type="GO" id="GO:0005975">
    <property type="term" value="P:carbohydrate metabolic process"/>
    <property type="evidence" value="ECO:0007669"/>
    <property type="project" value="InterPro"/>
</dbReference>
<gene>
    <name evidence="2" type="ORF">GCM10011379_25110</name>
</gene>
<dbReference type="CDD" id="cd11313">
    <property type="entry name" value="AmyAc_arch_bac_AmyA"/>
    <property type="match status" value="1"/>
</dbReference>
<dbReference type="SUPFAM" id="SSF51011">
    <property type="entry name" value="Glycosyl hydrolase domain"/>
    <property type="match status" value="1"/>
</dbReference>
<proteinExistence type="predicted"/>
<sequence length="421" mass="48982">MNRLFDTVAWSNGANIYEVNVRQYTKEGTFTAFAQHLPRLRDMGVDILWLMPVTPIATEMRLGSLGSYYACSSYVQINPEYGTLEDFKALVKKAHELGFKLIIDWVANHTGFGHEWVKDHKDWYVLDEAGNFTEKYGWKDVIDLNYSNNHLREAMINAMQFWINECDIDGFRCDMAHLVPLDFWLEARKRCDKVKHLFWLAECEVPEYHQVFDVSYAWQWMHVTEKLMQQHAVLADVLQVQEQYAHYPAGSQKLFFTTNHDENSWNGTEYEKYREAAKAFAVLTCTWPGIPLVYSGQEIPNKKRLKFFEKDELEWTAQPALHSFYQTLLQLRKYNTALHKEARLIKLLTNADEQVLAFLLVNGADKLLVVINLSAASRLKIKAEHVELPGKYKNVFSGITHTLANEAGFELQPWEFIVYTT</sequence>
<name>A0A917MW61_9BACT</name>
<dbReference type="Gene3D" id="2.60.40.1180">
    <property type="entry name" value="Golgi alpha-mannosidase II"/>
    <property type="match status" value="1"/>
</dbReference>
<dbReference type="PANTHER" id="PTHR47786">
    <property type="entry name" value="ALPHA-1,4-GLUCAN:MALTOSE-1-PHOSPHATE MALTOSYLTRANSFERASE"/>
    <property type="match status" value="1"/>
</dbReference>
<comment type="caution">
    <text evidence="2">The sequence shown here is derived from an EMBL/GenBank/DDBJ whole genome shotgun (WGS) entry which is preliminary data.</text>
</comment>
<reference evidence="2" key="2">
    <citation type="submission" date="2020-09" db="EMBL/GenBank/DDBJ databases">
        <authorList>
            <person name="Sun Q."/>
            <person name="Zhou Y."/>
        </authorList>
    </citation>
    <scope>NUCLEOTIDE SEQUENCE</scope>
    <source>
        <strain evidence="2">CGMCC 1.15290</strain>
    </source>
</reference>
<dbReference type="Pfam" id="PF00128">
    <property type="entry name" value="Alpha-amylase"/>
    <property type="match status" value="1"/>
</dbReference>
<feature type="domain" description="Glycosyl hydrolase family 13 catalytic" evidence="1">
    <location>
        <begin position="2"/>
        <end position="332"/>
    </location>
</feature>
<dbReference type="Gene3D" id="3.20.20.80">
    <property type="entry name" value="Glycosidases"/>
    <property type="match status" value="1"/>
</dbReference>
<accession>A0A917MW61</accession>